<sequence>MIRILQIIFTVLLVSTYFFSFGFTFLPTAINTKVILAAIGSALLFMEMLKNRKVEISVQLLVASGIAIVFSLICYFATDVNGTADFAYATYVMSFILWLLAGYTVIYTLKQLHGVVNVRLLTYYLAAASLMQCILALCIDSYPAVQILVDRYVEQGQEFVQEVKRLYGVGASLDNAGVRFSIVLILLSSQFRSELFEKKKLPLLITLLLTFFAILTLGSIISRTTSVGGAIGLAYMMFGTGMLRRTIHMDFMRFLGVLFLMLSLAGLVAMYFYETNAMFKDYMRFAFEGFFNYFEKGEWRTDSTDKLTKNMWVWPSDTKTWLIGTGLFDGWVFDTDIGYCRFILYCGLTGFIVFAIFFIFNALNFAARYSKYKWLFVMLLALSFVAWFKVSTDIFLIYALFYCIESLQGSLFTFKINTKNENRLLHLGNI</sequence>
<feature type="transmembrane region" description="Helical" evidence="1">
    <location>
        <begin position="7"/>
        <end position="26"/>
    </location>
</feature>
<evidence type="ECO:0008006" key="4">
    <source>
        <dbReference type="Google" id="ProtNLM"/>
    </source>
</evidence>
<dbReference type="RefSeq" id="WP_346581813.1">
    <property type="nucleotide sequence ID" value="NZ_JBDJLH010000011.1"/>
</dbReference>
<feature type="transmembrane region" description="Helical" evidence="1">
    <location>
        <begin position="201"/>
        <end position="221"/>
    </location>
</feature>
<evidence type="ECO:0000313" key="2">
    <source>
        <dbReference type="EMBL" id="MEN5378950.1"/>
    </source>
</evidence>
<gene>
    <name evidence="2" type="ORF">ABE541_16935</name>
</gene>
<feature type="transmembrane region" description="Helical" evidence="1">
    <location>
        <begin position="372"/>
        <end position="388"/>
    </location>
</feature>
<reference evidence="2 3" key="1">
    <citation type="submission" date="2024-04" db="EMBL/GenBank/DDBJ databases">
        <title>WGS of bacteria from Torrens River.</title>
        <authorList>
            <person name="Wyrsch E.R."/>
            <person name="Drigo B."/>
        </authorList>
    </citation>
    <scope>NUCLEOTIDE SEQUENCE [LARGE SCALE GENOMIC DNA]</scope>
    <source>
        <strain evidence="2 3">TWI391</strain>
    </source>
</reference>
<dbReference type="EMBL" id="JBDJNQ010000008">
    <property type="protein sequence ID" value="MEN5378950.1"/>
    <property type="molecule type" value="Genomic_DNA"/>
</dbReference>
<feature type="transmembrane region" description="Helical" evidence="1">
    <location>
        <begin position="56"/>
        <end position="78"/>
    </location>
</feature>
<feature type="transmembrane region" description="Helical" evidence="1">
    <location>
        <begin position="255"/>
        <end position="273"/>
    </location>
</feature>
<name>A0ABV0BVY6_9SPHI</name>
<feature type="transmembrane region" description="Helical" evidence="1">
    <location>
        <begin position="165"/>
        <end position="189"/>
    </location>
</feature>
<proteinExistence type="predicted"/>
<keyword evidence="1" id="KW-1133">Transmembrane helix</keyword>
<dbReference type="Proteomes" id="UP001409291">
    <property type="component" value="Unassembled WGS sequence"/>
</dbReference>
<evidence type="ECO:0000313" key="3">
    <source>
        <dbReference type="Proteomes" id="UP001409291"/>
    </source>
</evidence>
<evidence type="ECO:0000256" key="1">
    <source>
        <dbReference type="SAM" id="Phobius"/>
    </source>
</evidence>
<feature type="transmembrane region" description="Helical" evidence="1">
    <location>
        <begin position="121"/>
        <end position="145"/>
    </location>
</feature>
<accession>A0ABV0BVY6</accession>
<comment type="caution">
    <text evidence="2">The sequence shown here is derived from an EMBL/GenBank/DDBJ whole genome shotgun (WGS) entry which is preliminary data.</text>
</comment>
<keyword evidence="3" id="KW-1185">Reference proteome</keyword>
<feature type="transmembrane region" description="Helical" evidence="1">
    <location>
        <begin position="342"/>
        <end position="360"/>
    </location>
</feature>
<feature type="transmembrane region" description="Helical" evidence="1">
    <location>
        <begin position="90"/>
        <end position="109"/>
    </location>
</feature>
<keyword evidence="1" id="KW-0472">Membrane</keyword>
<protein>
    <recommendedName>
        <fullName evidence="4">O-antigen ligase domain-containing protein</fullName>
    </recommendedName>
</protein>
<feature type="transmembrane region" description="Helical" evidence="1">
    <location>
        <begin position="227"/>
        <end position="243"/>
    </location>
</feature>
<keyword evidence="1" id="KW-0812">Transmembrane</keyword>
<organism evidence="2 3">
    <name type="scientific">Sphingobacterium kitahiroshimense</name>
    <dbReference type="NCBI Taxonomy" id="470446"/>
    <lineage>
        <taxon>Bacteria</taxon>
        <taxon>Pseudomonadati</taxon>
        <taxon>Bacteroidota</taxon>
        <taxon>Sphingobacteriia</taxon>
        <taxon>Sphingobacteriales</taxon>
        <taxon>Sphingobacteriaceae</taxon>
        <taxon>Sphingobacterium</taxon>
    </lineage>
</organism>